<evidence type="ECO:0000313" key="2">
    <source>
        <dbReference type="Proteomes" id="UP000268162"/>
    </source>
</evidence>
<organism evidence="1 2">
    <name type="scientific">Dimargaris cristalligena</name>
    <dbReference type="NCBI Taxonomy" id="215637"/>
    <lineage>
        <taxon>Eukaryota</taxon>
        <taxon>Fungi</taxon>
        <taxon>Fungi incertae sedis</taxon>
        <taxon>Zoopagomycota</taxon>
        <taxon>Kickxellomycotina</taxon>
        <taxon>Dimargaritomycetes</taxon>
        <taxon>Dimargaritales</taxon>
        <taxon>Dimargaritaceae</taxon>
        <taxon>Dimargaris</taxon>
    </lineage>
</organism>
<sequence>MDLAPQAPCNEKSDEIRLILKKAIDIVVDNSEYKHSKVVEWNGSILEYALRKITALPRSQPYKYIVTCKIIQNNGHGYHSCSTGTWNPQTDEHITYKFDTNNMIVVVDVFSLAASS</sequence>
<keyword evidence="1" id="KW-0966">Cell projection</keyword>
<dbReference type="GO" id="GO:0045505">
    <property type="term" value="F:dynein intermediate chain binding"/>
    <property type="evidence" value="ECO:0007669"/>
    <property type="project" value="TreeGrafter"/>
</dbReference>
<dbReference type="AlphaFoldDB" id="A0A4P9ZPS4"/>
<name>A0A4P9ZPS4_9FUNG</name>
<dbReference type="Gene3D" id="3.30.1140.40">
    <property type="entry name" value="Tctex-1"/>
    <property type="match status" value="1"/>
</dbReference>
<dbReference type="GO" id="GO:0005737">
    <property type="term" value="C:cytoplasm"/>
    <property type="evidence" value="ECO:0007669"/>
    <property type="project" value="TreeGrafter"/>
</dbReference>
<reference evidence="2" key="1">
    <citation type="journal article" date="2018" name="Nat. Microbiol.">
        <title>Leveraging single-cell genomics to expand the fungal tree of life.</title>
        <authorList>
            <person name="Ahrendt S.R."/>
            <person name="Quandt C.A."/>
            <person name="Ciobanu D."/>
            <person name="Clum A."/>
            <person name="Salamov A."/>
            <person name="Andreopoulos B."/>
            <person name="Cheng J.F."/>
            <person name="Woyke T."/>
            <person name="Pelin A."/>
            <person name="Henrissat B."/>
            <person name="Reynolds N.K."/>
            <person name="Benny G.L."/>
            <person name="Smith M.E."/>
            <person name="James T.Y."/>
            <person name="Grigoriev I.V."/>
        </authorList>
    </citation>
    <scope>NUCLEOTIDE SEQUENCE [LARGE SCALE GENOMIC DNA]</scope>
    <source>
        <strain evidence="2">RSA 468</strain>
    </source>
</reference>
<dbReference type="EMBL" id="ML003138">
    <property type="protein sequence ID" value="RKP34602.1"/>
    <property type="molecule type" value="Genomic_DNA"/>
</dbReference>
<gene>
    <name evidence="1" type="ORF">BJ085DRAFT_38059</name>
</gene>
<keyword evidence="1" id="KW-0282">Flagellum</keyword>
<protein>
    <submittedName>
        <fullName evidence="1">Flagellar inner arm dynein light chain Tctex1</fullName>
    </submittedName>
</protein>
<dbReference type="PANTHER" id="PTHR21255">
    <property type="entry name" value="T-COMPLEX-ASSOCIATED-TESTIS-EXPRESSED 1/ DYNEIN LIGHT CHAIN"/>
    <property type="match status" value="1"/>
</dbReference>
<dbReference type="Proteomes" id="UP000268162">
    <property type="component" value="Unassembled WGS sequence"/>
</dbReference>
<proteinExistence type="predicted"/>
<dbReference type="Pfam" id="PF03645">
    <property type="entry name" value="Tctex-1"/>
    <property type="match status" value="1"/>
</dbReference>
<keyword evidence="2" id="KW-1185">Reference proteome</keyword>
<dbReference type="InterPro" id="IPR038586">
    <property type="entry name" value="Tctex-1-like_sf"/>
</dbReference>
<dbReference type="CDD" id="cd21455">
    <property type="entry name" value="DLC-like_DYNLT1_DYNLT3"/>
    <property type="match status" value="1"/>
</dbReference>
<dbReference type="GO" id="GO:0005868">
    <property type="term" value="C:cytoplasmic dynein complex"/>
    <property type="evidence" value="ECO:0007669"/>
    <property type="project" value="TreeGrafter"/>
</dbReference>
<accession>A0A4P9ZPS4</accession>
<evidence type="ECO:0000313" key="1">
    <source>
        <dbReference type="EMBL" id="RKP34602.1"/>
    </source>
</evidence>
<dbReference type="GO" id="GO:0007018">
    <property type="term" value="P:microtubule-based movement"/>
    <property type="evidence" value="ECO:0007669"/>
    <property type="project" value="TreeGrafter"/>
</dbReference>
<keyword evidence="1" id="KW-0969">Cilium</keyword>
<dbReference type="STRING" id="215637.A0A4P9ZPS4"/>
<dbReference type="PANTHER" id="PTHR21255:SF4">
    <property type="entry name" value="DYNEIN LIGHT CHAIN TCTEX-TYPE"/>
    <property type="match status" value="1"/>
</dbReference>
<dbReference type="InterPro" id="IPR005334">
    <property type="entry name" value="Tctex-1-like"/>
</dbReference>